<gene>
    <name evidence="2" type="ORF">ACCAA_640042</name>
</gene>
<organism evidence="2 3">
    <name type="scientific">Candidatus Accumulibacter aalborgensis</name>
    <dbReference type="NCBI Taxonomy" id="1860102"/>
    <lineage>
        <taxon>Bacteria</taxon>
        <taxon>Pseudomonadati</taxon>
        <taxon>Pseudomonadota</taxon>
        <taxon>Betaproteobacteria</taxon>
        <taxon>Candidatus Accumulibacter</taxon>
    </lineage>
</organism>
<name>A0A1A8XW79_9PROT</name>
<keyword evidence="1" id="KW-0812">Transmembrane</keyword>
<protein>
    <recommendedName>
        <fullName evidence="4">DUF2065 domain-containing protein</fullName>
    </recommendedName>
</protein>
<evidence type="ECO:0000313" key="2">
    <source>
        <dbReference type="EMBL" id="SBT08857.1"/>
    </source>
</evidence>
<dbReference type="PANTHER" id="PTHR38602">
    <property type="entry name" value="INNER MEMBRANE PROTEIN-RELATED"/>
    <property type="match status" value="1"/>
</dbReference>
<dbReference type="RefSeq" id="WP_186408489.1">
    <property type="nucleotide sequence ID" value="NZ_FLQX01000143.1"/>
</dbReference>
<dbReference type="PANTHER" id="PTHR38602:SF1">
    <property type="entry name" value="INNER MEMBRANE PROTEIN"/>
    <property type="match status" value="1"/>
</dbReference>
<keyword evidence="1" id="KW-1133">Transmembrane helix</keyword>
<dbReference type="EMBL" id="FLQX01000143">
    <property type="protein sequence ID" value="SBT08857.1"/>
    <property type="molecule type" value="Genomic_DNA"/>
</dbReference>
<dbReference type="InterPro" id="IPR019201">
    <property type="entry name" value="DUF2065"/>
</dbReference>
<evidence type="ECO:0008006" key="4">
    <source>
        <dbReference type="Google" id="ProtNLM"/>
    </source>
</evidence>
<reference evidence="2 3" key="1">
    <citation type="submission" date="2016-06" db="EMBL/GenBank/DDBJ databases">
        <authorList>
            <person name="Kjaerup R.B."/>
            <person name="Dalgaard T.S."/>
            <person name="Juul-Madsen H.R."/>
        </authorList>
    </citation>
    <scope>NUCLEOTIDE SEQUENCE [LARGE SCALE GENOMIC DNA]</scope>
    <source>
        <strain evidence="2">3</strain>
    </source>
</reference>
<keyword evidence="3" id="KW-1185">Reference proteome</keyword>
<evidence type="ECO:0000256" key="1">
    <source>
        <dbReference type="SAM" id="Phobius"/>
    </source>
</evidence>
<accession>A0A1A8XW79</accession>
<feature type="transmembrane region" description="Helical" evidence="1">
    <location>
        <begin position="41"/>
        <end position="60"/>
    </location>
</feature>
<sequence>MSNQLLLAFALMLVLEGLLPFVAPSAWRETFRRLVRFTDGQIRFVGLTSMLVGLVLLMIFK</sequence>
<dbReference type="Proteomes" id="UP000199169">
    <property type="component" value="Unassembled WGS sequence"/>
</dbReference>
<dbReference type="AlphaFoldDB" id="A0A1A8XW79"/>
<dbReference type="STRING" id="1860102.ACCAA_640042"/>
<dbReference type="Pfam" id="PF09838">
    <property type="entry name" value="DUF2065"/>
    <property type="match status" value="1"/>
</dbReference>
<proteinExistence type="predicted"/>
<keyword evidence="1" id="KW-0472">Membrane</keyword>
<evidence type="ECO:0000313" key="3">
    <source>
        <dbReference type="Proteomes" id="UP000199169"/>
    </source>
</evidence>